<keyword evidence="1" id="KW-0862">Zinc</keyword>
<dbReference type="InterPro" id="IPR026848">
    <property type="entry name" value="Fancl"/>
</dbReference>
<dbReference type="InterPro" id="IPR013083">
    <property type="entry name" value="Znf_RING/FYVE/PHD"/>
</dbReference>
<dbReference type="SUPFAM" id="SSF57850">
    <property type="entry name" value="RING/U-box"/>
    <property type="match status" value="1"/>
</dbReference>
<keyword evidence="1" id="KW-0863">Zinc-finger</keyword>
<evidence type="ECO:0000259" key="2">
    <source>
        <dbReference type="PROSITE" id="PS50089"/>
    </source>
</evidence>
<dbReference type="GO" id="GO:0006513">
    <property type="term" value="P:protein monoubiquitination"/>
    <property type="evidence" value="ECO:0007669"/>
    <property type="project" value="TreeGrafter"/>
</dbReference>
<dbReference type="InterPro" id="IPR001841">
    <property type="entry name" value="Znf_RING"/>
</dbReference>
<dbReference type="Gene3D" id="3.10.110.20">
    <property type="entry name" value="RWD domain-like"/>
    <property type="match status" value="1"/>
</dbReference>
<protein>
    <recommendedName>
        <fullName evidence="2">RING-type domain-containing protein</fullName>
    </recommendedName>
</protein>
<dbReference type="PROSITE" id="PS50089">
    <property type="entry name" value="ZF_RING_2"/>
    <property type="match status" value="1"/>
</dbReference>
<dbReference type="CDD" id="cd23832">
    <property type="entry name" value="DRWD-C_FANCL"/>
    <property type="match status" value="1"/>
</dbReference>
<dbReference type="PANTHER" id="PTHR13206">
    <property type="entry name" value="UBIQUITIN LIGASE PROTEIN PHF9 FANCONI ANEMIA GROUP L PROTEIN"/>
    <property type="match status" value="1"/>
</dbReference>
<dbReference type="Gene3D" id="3.30.40.10">
    <property type="entry name" value="Zinc/RING finger domain, C3HC4 (zinc finger)"/>
    <property type="match status" value="1"/>
</dbReference>
<dbReference type="SMART" id="SM01197">
    <property type="entry name" value="FANCL_C"/>
    <property type="match status" value="1"/>
</dbReference>
<dbReference type="Proteomes" id="UP001140074">
    <property type="component" value="Unassembled WGS sequence"/>
</dbReference>
<accession>A0A9W8M6P9</accession>
<keyword evidence="4" id="KW-1185">Reference proteome</keyword>
<name>A0A9W8M6P9_9FUNG</name>
<dbReference type="GO" id="GO:0036297">
    <property type="term" value="P:interstrand cross-link repair"/>
    <property type="evidence" value="ECO:0007669"/>
    <property type="project" value="InterPro"/>
</dbReference>
<dbReference type="InterPro" id="IPR044037">
    <property type="entry name" value="FANCL_d3"/>
</dbReference>
<keyword evidence="1" id="KW-0479">Metal-binding</keyword>
<reference evidence="3" key="1">
    <citation type="submission" date="2022-07" db="EMBL/GenBank/DDBJ databases">
        <title>Phylogenomic reconstructions and comparative analyses of Kickxellomycotina fungi.</title>
        <authorList>
            <person name="Reynolds N.K."/>
            <person name="Stajich J.E."/>
            <person name="Barry K."/>
            <person name="Grigoriev I.V."/>
            <person name="Crous P."/>
            <person name="Smith M.E."/>
        </authorList>
    </citation>
    <scope>NUCLEOTIDE SEQUENCE</scope>
    <source>
        <strain evidence="3">RSA 476</strain>
    </source>
</reference>
<dbReference type="GO" id="GO:0061630">
    <property type="term" value="F:ubiquitin protein ligase activity"/>
    <property type="evidence" value="ECO:0007669"/>
    <property type="project" value="TreeGrafter"/>
</dbReference>
<proteinExistence type="predicted"/>
<dbReference type="PANTHER" id="PTHR13206:SF0">
    <property type="entry name" value="E3 UBIQUITIN-PROTEIN LIGASE FANCL"/>
    <property type="match status" value="1"/>
</dbReference>
<dbReference type="Pfam" id="PF18891">
    <property type="entry name" value="FANCL_d3"/>
    <property type="match status" value="1"/>
</dbReference>
<evidence type="ECO:0000313" key="3">
    <source>
        <dbReference type="EMBL" id="KAJ2866196.1"/>
    </source>
</evidence>
<dbReference type="GO" id="GO:0008270">
    <property type="term" value="F:zinc ion binding"/>
    <property type="evidence" value="ECO:0007669"/>
    <property type="project" value="UniProtKB-KW"/>
</dbReference>
<gene>
    <name evidence="3" type="ORF">GGH94_001727</name>
</gene>
<organism evidence="3 4">
    <name type="scientific">Coemansia aciculifera</name>
    <dbReference type="NCBI Taxonomy" id="417176"/>
    <lineage>
        <taxon>Eukaryota</taxon>
        <taxon>Fungi</taxon>
        <taxon>Fungi incertae sedis</taxon>
        <taxon>Zoopagomycota</taxon>
        <taxon>Kickxellomycotina</taxon>
        <taxon>Kickxellomycetes</taxon>
        <taxon>Kickxellales</taxon>
        <taxon>Kickxellaceae</taxon>
        <taxon>Coemansia</taxon>
    </lineage>
</organism>
<evidence type="ECO:0000313" key="4">
    <source>
        <dbReference type="Proteomes" id="UP001140074"/>
    </source>
</evidence>
<dbReference type="AlphaFoldDB" id="A0A9W8M6P9"/>
<comment type="caution">
    <text evidence="3">The sequence shown here is derived from an EMBL/GenBank/DDBJ whole genome shotgun (WGS) entry which is preliminary data.</text>
</comment>
<sequence length="300" mass="33812">MPSDAEHVEFFKSFPLLLPITMTPLQADGYIEIPEATMPAALTRRASKFYAQIIHECDELEEWGCVESFDEKSQIMTLELSDGSGKSYKVYADFDKDVFSSDIEAHTTAMDIGLPSYLDKLKGICLQMSEPWKVLDDIDRTLHVLQPQHPRRSDLWRRVAVGDLANALIEVSPDRYHPKLIVYGPASIAGPLNNRAKDMRIEWNSSRGVKDNLEDILGIKLPEPSAVYQQDGKIKCGICLSFDDGAEIADQVCTSDQCAQSFHRQCLIQWLTTKEDTRQSYNTYFGKCPYCKGNMVVANS</sequence>
<dbReference type="InterPro" id="IPR043003">
    <property type="entry name" value="FANCL_d3_sf"/>
</dbReference>
<dbReference type="GO" id="GO:0043240">
    <property type="term" value="C:Fanconi anaemia nuclear complex"/>
    <property type="evidence" value="ECO:0007669"/>
    <property type="project" value="InterPro"/>
</dbReference>
<feature type="domain" description="RING-type" evidence="2">
    <location>
        <begin position="236"/>
        <end position="292"/>
    </location>
</feature>
<dbReference type="InterPro" id="IPR026850">
    <property type="entry name" value="FANCL_C"/>
</dbReference>
<dbReference type="EMBL" id="JANBUY010000043">
    <property type="protein sequence ID" value="KAJ2866196.1"/>
    <property type="molecule type" value="Genomic_DNA"/>
</dbReference>
<evidence type="ECO:0000256" key="1">
    <source>
        <dbReference type="PROSITE-ProRule" id="PRU00175"/>
    </source>
</evidence>
<dbReference type="Pfam" id="PF11793">
    <property type="entry name" value="FANCL_C"/>
    <property type="match status" value="1"/>
</dbReference>